<dbReference type="PANTHER" id="PTHR31286">
    <property type="entry name" value="GLYCINE-RICH CELL WALL STRUCTURAL PROTEIN 1.8-LIKE"/>
    <property type="match status" value="1"/>
</dbReference>
<feature type="domain" description="GATA-type" evidence="6">
    <location>
        <begin position="582"/>
        <end position="608"/>
    </location>
</feature>
<keyword evidence="4" id="KW-0479">Metal-binding</keyword>
<keyword evidence="2" id="KW-0238">DNA-binding</keyword>
<evidence type="ECO:0000256" key="3">
    <source>
        <dbReference type="ARBA" id="ARBA00023163"/>
    </source>
</evidence>
<dbReference type="InterPro" id="IPR001878">
    <property type="entry name" value="Znf_CCHC"/>
</dbReference>
<dbReference type="STRING" id="93759.A0A1R3JX02"/>
<reference evidence="9" key="1">
    <citation type="submission" date="2013-09" db="EMBL/GenBank/DDBJ databases">
        <title>Corchorus olitorius genome sequencing.</title>
        <authorList>
            <person name="Alam M."/>
            <person name="Haque M.S."/>
            <person name="Islam M.S."/>
            <person name="Emdad E.M."/>
            <person name="Islam M.M."/>
            <person name="Ahmed B."/>
            <person name="Halim A."/>
            <person name="Hossen Q.M.M."/>
            <person name="Hossain M.Z."/>
            <person name="Ahmed R."/>
            <person name="Khan M.M."/>
            <person name="Islam R."/>
            <person name="Rashid M.M."/>
            <person name="Khan S.A."/>
            <person name="Rahman M.S."/>
            <person name="Alam M."/>
            <person name="Yahiya A.S."/>
            <person name="Khan M.S."/>
            <person name="Azam M.S."/>
            <person name="Haque T."/>
            <person name="Lashkar M.Z.H."/>
            <person name="Akhand A.I."/>
            <person name="Morshed G."/>
            <person name="Roy S."/>
            <person name="Uddin K.S."/>
            <person name="Rabeya T."/>
            <person name="Hossain A.S."/>
            <person name="Chowdhury A."/>
            <person name="Snigdha A.R."/>
            <person name="Mortoza M.S."/>
            <person name="Matin S.A."/>
            <person name="Hoque S.M.E."/>
            <person name="Islam M.K."/>
            <person name="Roy D.K."/>
            <person name="Haider R."/>
            <person name="Moosa M.M."/>
            <person name="Elias S.M."/>
            <person name="Hasan A.M."/>
            <person name="Jahan S."/>
            <person name="Shafiuddin M."/>
            <person name="Mahmood N."/>
            <person name="Shommy N.S."/>
        </authorList>
    </citation>
    <scope>NUCLEOTIDE SEQUENCE [LARGE SCALE GENOMIC DNA]</scope>
    <source>
        <strain evidence="9">cv. O-4</strain>
    </source>
</reference>
<dbReference type="Pfam" id="PF13966">
    <property type="entry name" value="zf-RVT"/>
    <property type="match status" value="1"/>
</dbReference>
<evidence type="ECO:0000313" key="9">
    <source>
        <dbReference type="Proteomes" id="UP000187203"/>
    </source>
</evidence>
<evidence type="ECO:0000313" key="8">
    <source>
        <dbReference type="EMBL" id="OMO99383.1"/>
    </source>
</evidence>
<dbReference type="InterPro" id="IPR002156">
    <property type="entry name" value="RNaseH_domain"/>
</dbReference>
<feature type="domain" description="CCHC-type" evidence="7">
    <location>
        <begin position="193"/>
        <end position="206"/>
    </location>
</feature>
<dbReference type="InterPro" id="IPR025836">
    <property type="entry name" value="Zn_knuckle_CX2CX4HX4C"/>
</dbReference>
<dbReference type="InterPro" id="IPR026960">
    <property type="entry name" value="RVT-Znf"/>
</dbReference>
<dbReference type="Gene3D" id="3.30.420.10">
    <property type="entry name" value="Ribonuclease H-like superfamily/Ribonuclease H"/>
    <property type="match status" value="1"/>
</dbReference>
<dbReference type="Pfam" id="PF14111">
    <property type="entry name" value="DUF4283"/>
    <property type="match status" value="1"/>
</dbReference>
<dbReference type="PROSITE" id="PS50158">
    <property type="entry name" value="ZF_CCHC"/>
    <property type="match status" value="1"/>
</dbReference>
<proteinExistence type="predicted"/>
<keyword evidence="9" id="KW-1185">Reference proteome</keyword>
<dbReference type="Pfam" id="PF14392">
    <property type="entry name" value="zf-CCHC_4"/>
    <property type="match status" value="1"/>
</dbReference>
<keyword evidence="4" id="KW-0862">Zinc</keyword>
<evidence type="ECO:0000256" key="5">
    <source>
        <dbReference type="SAM" id="MobiDB-lite"/>
    </source>
</evidence>
<dbReference type="PROSITE" id="PS50114">
    <property type="entry name" value="GATA_ZN_FINGER_2"/>
    <property type="match status" value="1"/>
</dbReference>
<dbReference type="SUPFAM" id="SSF53098">
    <property type="entry name" value="Ribonuclease H-like"/>
    <property type="match status" value="1"/>
</dbReference>
<comment type="caution">
    <text evidence="8">The sequence shown here is derived from an EMBL/GenBank/DDBJ whole genome shotgun (WGS) entry which is preliminary data.</text>
</comment>
<dbReference type="CDD" id="cd06222">
    <property type="entry name" value="RNase_H_like"/>
    <property type="match status" value="1"/>
</dbReference>
<evidence type="ECO:0000256" key="1">
    <source>
        <dbReference type="ARBA" id="ARBA00023015"/>
    </source>
</evidence>
<evidence type="ECO:0000259" key="6">
    <source>
        <dbReference type="PROSITE" id="PS50114"/>
    </source>
</evidence>
<dbReference type="GO" id="GO:0008270">
    <property type="term" value="F:zinc ion binding"/>
    <property type="evidence" value="ECO:0007669"/>
    <property type="project" value="UniProtKB-KW"/>
</dbReference>
<dbReference type="InterPro" id="IPR000679">
    <property type="entry name" value="Znf_GATA"/>
</dbReference>
<dbReference type="GO" id="GO:0006355">
    <property type="term" value="P:regulation of DNA-templated transcription"/>
    <property type="evidence" value="ECO:0007669"/>
    <property type="project" value="InterPro"/>
</dbReference>
<keyword evidence="3" id="KW-0804">Transcription</keyword>
<dbReference type="Proteomes" id="UP000187203">
    <property type="component" value="Unassembled WGS sequence"/>
</dbReference>
<dbReference type="InterPro" id="IPR040256">
    <property type="entry name" value="At4g02000-like"/>
</dbReference>
<evidence type="ECO:0000256" key="2">
    <source>
        <dbReference type="ARBA" id="ARBA00023125"/>
    </source>
</evidence>
<dbReference type="GO" id="GO:0004523">
    <property type="term" value="F:RNA-DNA hybrid ribonuclease activity"/>
    <property type="evidence" value="ECO:0007669"/>
    <property type="project" value="InterPro"/>
</dbReference>
<sequence length="891" mass="102747">MDDQIEIALEEAKEEVAAVMRFALIGKIVADRALNRRGVLNVLRSIWGTKDLEDARELGKNLYGLTLRTKKGMDFALSNGPWSIIGHHLILKRWDITKAVNEIEFNEIQFWIQVHNLPLVMQTLSNGSKIGKTVGKVVDIEDPSWNFGIGRGFLRIKVEMDVEKPLMGGFWVPKHDNERMWCDIKYERLADFCYSCGRMGHTEKNCGFSADRENFDGRQKYGSWLRAAPLRDNGRGDREWKREDEQGAEMMNSQNSARLLKEWNVEQWRFVDKEEMGEVNSGIGKESEGQPYEKENCSVDKRKEKGKAKVEDEEVGGIEEGNGINEGEHNLGVLVPVFQQLNLKRGINLEDRDSSVDGRYKARKVDANEMLWKVYEVKETGRDKEYEGNIVKHNSKEMKSSEGKEQVFKERKVITKLRRSRRRVLTEIQIQKNFELYEVPVIGVTEVENVSQEQCQSEQGKVVLKDGIEGIDPEWQPQKVGDLLDRENNIWRTELIQDRVTDQTCRAIQNMPISYQGGQDKVIWPAERNGEYTVKTGYAVKKSLENRSIQKSPSSSHNIAESTWRKIWSMKVPKKIRNFLWRVCSNSIATNFLLWKRKLKGNPCCPFCENVEETPEHVLLLCPWTKCVWFGIALGCRIDRESVTTFDKWYENIALDKGCKRESDYIYIMVGYTCWNIWKERCRAIFEHKEPDPSKVLDQIRRGVAESMDLLNIDKLVDNIQKRRQQWELPEEGWLKMNCDGAFKDAEDDSGIGVVIRNEDAKVVAGLNKTVKVNSSLMAESLAVREGLKLAVNLHVPKLMIEVDSQVLVRNLTNYEKGDWEIEPIVEDIKSLLGNFEDSRVRWITREANQPADWLAQQSKRRLSIENWVNKPPLSFVNILSRDGLPTPPSV</sequence>
<evidence type="ECO:0000256" key="4">
    <source>
        <dbReference type="PROSITE-ProRule" id="PRU00094"/>
    </source>
</evidence>
<keyword evidence="4" id="KW-0863">Zinc-finger</keyword>
<gene>
    <name evidence="8" type="ORF">COLO4_13287</name>
</gene>
<dbReference type="InterPro" id="IPR025558">
    <property type="entry name" value="DUF4283"/>
</dbReference>
<dbReference type="PANTHER" id="PTHR31286:SF167">
    <property type="entry name" value="OS09G0268800 PROTEIN"/>
    <property type="match status" value="1"/>
</dbReference>
<feature type="region of interest" description="Disordered" evidence="5">
    <location>
        <begin position="303"/>
        <end position="323"/>
    </location>
</feature>
<dbReference type="InterPro" id="IPR044730">
    <property type="entry name" value="RNase_H-like_dom_plant"/>
</dbReference>
<accession>A0A1R3JX02</accession>
<dbReference type="Pfam" id="PF13456">
    <property type="entry name" value="RVT_3"/>
    <property type="match status" value="1"/>
</dbReference>
<organism evidence="8 9">
    <name type="scientific">Corchorus olitorius</name>
    <dbReference type="NCBI Taxonomy" id="93759"/>
    <lineage>
        <taxon>Eukaryota</taxon>
        <taxon>Viridiplantae</taxon>
        <taxon>Streptophyta</taxon>
        <taxon>Embryophyta</taxon>
        <taxon>Tracheophyta</taxon>
        <taxon>Spermatophyta</taxon>
        <taxon>Magnoliopsida</taxon>
        <taxon>eudicotyledons</taxon>
        <taxon>Gunneridae</taxon>
        <taxon>Pentapetalae</taxon>
        <taxon>rosids</taxon>
        <taxon>malvids</taxon>
        <taxon>Malvales</taxon>
        <taxon>Malvaceae</taxon>
        <taxon>Grewioideae</taxon>
        <taxon>Apeibeae</taxon>
        <taxon>Corchorus</taxon>
    </lineage>
</organism>
<dbReference type="AlphaFoldDB" id="A0A1R3JX02"/>
<protein>
    <recommendedName>
        <fullName evidence="10">CCHC-type domain-containing protein</fullName>
    </recommendedName>
</protein>
<name>A0A1R3JX02_9ROSI</name>
<evidence type="ECO:0008006" key="10">
    <source>
        <dbReference type="Google" id="ProtNLM"/>
    </source>
</evidence>
<dbReference type="InterPro" id="IPR012337">
    <property type="entry name" value="RNaseH-like_sf"/>
</dbReference>
<evidence type="ECO:0000259" key="7">
    <source>
        <dbReference type="PROSITE" id="PS50158"/>
    </source>
</evidence>
<dbReference type="GO" id="GO:0043565">
    <property type="term" value="F:sequence-specific DNA binding"/>
    <property type="evidence" value="ECO:0007669"/>
    <property type="project" value="InterPro"/>
</dbReference>
<keyword evidence="1" id="KW-0805">Transcription regulation</keyword>
<dbReference type="EMBL" id="AWUE01015149">
    <property type="protein sequence ID" value="OMO99383.1"/>
    <property type="molecule type" value="Genomic_DNA"/>
</dbReference>
<dbReference type="InterPro" id="IPR036397">
    <property type="entry name" value="RNaseH_sf"/>
</dbReference>
<dbReference type="OrthoDB" id="1002691at2759"/>